<dbReference type="Pfam" id="PF11807">
    <property type="entry name" value="UstYa"/>
    <property type="match status" value="1"/>
</dbReference>
<dbReference type="AlphaFoldDB" id="A0A8H3ZJK4"/>
<sequence>MAGRYFLLTEAKDAAEPELEGFLSDSDKPKMYPRGGSSRMTLRDKFATSLFVASCVLLGLSVWIHLHPKPPTDRQCVKQLNVPSPVHDVLEYEEVQFDNAFWKPSPYKGKPTPELEAKWKELWYYGSFDLPDSYLPSMNKSSGGVGGDPWARTESGNLLAGLEVFHNLHCLNLVRQYAHKDEYDYSNDPAFHGSPELVLAHVDHCIEALRIRLQCAADVTPFLHTKGAKGTQPDFDSQHRCPKYDRIVEWAKERQIMVEKSDSKEGHGHHG</sequence>
<dbReference type="PANTHER" id="PTHR33365:SF4">
    <property type="entry name" value="CYCLOCHLOROTINE BIOSYNTHESIS PROTEIN O"/>
    <property type="match status" value="1"/>
</dbReference>
<gene>
    <name evidence="3" type="ORF">GQ607_014540</name>
</gene>
<dbReference type="PANTHER" id="PTHR33365">
    <property type="entry name" value="YALI0B05434P"/>
    <property type="match status" value="1"/>
</dbReference>
<protein>
    <recommendedName>
        <fullName evidence="5">Cyclochlorotine biosynthesis protein O</fullName>
    </recommendedName>
</protein>
<dbReference type="EMBL" id="WOWK01000114">
    <property type="protein sequence ID" value="KAF0318172.1"/>
    <property type="molecule type" value="Genomic_DNA"/>
</dbReference>
<keyword evidence="4" id="KW-1185">Reference proteome</keyword>
<dbReference type="GO" id="GO:0043386">
    <property type="term" value="P:mycotoxin biosynthetic process"/>
    <property type="evidence" value="ECO:0007669"/>
    <property type="project" value="InterPro"/>
</dbReference>
<comment type="caution">
    <text evidence="3">The sequence shown here is derived from an EMBL/GenBank/DDBJ whole genome shotgun (WGS) entry which is preliminary data.</text>
</comment>
<name>A0A8H3ZJK4_9PEZI</name>
<comment type="similarity">
    <text evidence="2">Belongs to the ustYa family.</text>
</comment>
<accession>A0A8H3ZJK4</accession>
<evidence type="ECO:0008006" key="5">
    <source>
        <dbReference type="Google" id="ProtNLM"/>
    </source>
</evidence>
<dbReference type="OrthoDB" id="3687641at2759"/>
<dbReference type="InterPro" id="IPR021765">
    <property type="entry name" value="UstYa-like"/>
</dbReference>
<evidence type="ECO:0000313" key="4">
    <source>
        <dbReference type="Proteomes" id="UP000434172"/>
    </source>
</evidence>
<evidence type="ECO:0000256" key="2">
    <source>
        <dbReference type="ARBA" id="ARBA00035112"/>
    </source>
</evidence>
<proteinExistence type="inferred from homology"/>
<dbReference type="Proteomes" id="UP000434172">
    <property type="component" value="Unassembled WGS sequence"/>
</dbReference>
<organism evidence="3 4">
    <name type="scientific">Colletotrichum asianum</name>
    <dbReference type="NCBI Taxonomy" id="702518"/>
    <lineage>
        <taxon>Eukaryota</taxon>
        <taxon>Fungi</taxon>
        <taxon>Dikarya</taxon>
        <taxon>Ascomycota</taxon>
        <taxon>Pezizomycotina</taxon>
        <taxon>Sordariomycetes</taxon>
        <taxon>Hypocreomycetidae</taxon>
        <taxon>Glomerellales</taxon>
        <taxon>Glomerellaceae</taxon>
        <taxon>Colletotrichum</taxon>
        <taxon>Colletotrichum gloeosporioides species complex</taxon>
    </lineage>
</organism>
<comment type="pathway">
    <text evidence="1">Mycotoxin biosynthesis.</text>
</comment>
<reference evidence="3 4" key="1">
    <citation type="submission" date="2019-12" db="EMBL/GenBank/DDBJ databases">
        <title>A genome sequence resource for the geographically widespread anthracnose pathogen Colletotrichum asianum.</title>
        <authorList>
            <person name="Meng Y."/>
        </authorList>
    </citation>
    <scope>NUCLEOTIDE SEQUENCE [LARGE SCALE GENOMIC DNA]</scope>
    <source>
        <strain evidence="3 4">ICMP 18580</strain>
    </source>
</reference>
<evidence type="ECO:0000256" key="1">
    <source>
        <dbReference type="ARBA" id="ARBA00004685"/>
    </source>
</evidence>
<evidence type="ECO:0000313" key="3">
    <source>
        <dbReference type="EMBL" id="KAF0318172.1"/>
    </source>
</evidence>